<dbReference type="InterPro" id="IPR004276">
    <property type="entry name" value="GlycoTrans_28_N"/>
</dbReference>
<keyword evidence="1 10" id="KW-1003">Cell membrane</keyword>
<feature type="domain" description="Glycosyl transferase family 28 C-terminal" evidence="12">
    <location>
        <begin position="189"/>
        <end position="357"/>
    </location>
</feature>
<comment type="caution">
    <text evidence="13">The sequence shown here is derived from an EMBL/GenBank/DDBJ whole genome shotgun (WGS) entry which is preliminary data.</text>
</comment>
<evidence type="ECO:0000313" key="14">
    <source>
        <dbReference type="Proteomes" id="UP001254848"/>
    </source>
</evidence>
<evidence type="ECO:0000259" key="12">
    <source>
        <dbReference type="Pfam" id="PF04101"/>
    </source>
</evidence>
<protein>
    <recommendedName>
        <fullName evidence="10">UDP-N-acetylglucosamine--N-acetylmuramyl-(pentapeptide) pyrophosphoryl-undecaprenol N-acetylglucosamine transferase</fullName>
        <ecNumber evidence="10">2.4.1.227</ecNumber>
    </recommendedName>
    <alternativeName>
        <fullName evidence="10">Undecaprenyl-PP-MurNAc-pentapeptide-UDPGlcNAc GlcNAc transferase</fullName>
    </alternativeName>
</protein>
<comment type="subcellular location">
    <subcellularLocation>
        <location evidence="10">Cell membrane</location>
        <topology evidence="10">Peripheral membrane protein</topology>
        <orientation evidence="10">Cytoplasmic side</orientation>
    </subcellularLocation>
</comment>
<feature type="binding site" evidence="10">
    <location>
        <position position="123"/>
    </location>
    <ligand>
        <name>UDP-N-acetyl-alpha-D-glucosamine</name>
        <dbReference type="ChEBI" id="CHEBI:57705"/>
    </ligand>
</feature>
<evidence type="ECO:0000256" key="8">
    <source>
        <dbReference type="ARBA" id="ARBA00023306"/>
    </source>
</evidence>
<feature type="binding site" evidence="10">
    <location>
        <position position="196"/>
    </location>
    <ligand>
        <name>UDP-N-acetyl-alpha-D-glucosamine</name>
        <dbReference type="ChEBI" id="CHEBI:57705"/>
    </ligand>
</feature>
<evidence type="ECO:0000256" key="3">
    <source>
        <dbReference type="ARBA" id="ARBA00022676"/>
    </source>
</evidence>
<dbReference type="Gene3D" id="3.40.50.2000">
    <property type="entry name" value="Glycogen Phosphorylase B"/>
    <property type="match status" value="2"/>
</dbReference>
<dbReference type="SUPFAM" id="SSF53756">
    <property type="entry name" value="UDP-Glycosyltransferase/glycogen phosphorylase"/>
    <property type="match status" value="1"/>
</dbReference>
<comment type="function">
    <text evidence="10">Cell wall formation. Catalyzes the transfer of a GlcNAc subunit on undecaprenyl-pyrophosphoryl-MurNAc-pentapeptide (lipid intermediate I) to form undecaprenyl-pyrophosphoryl-MurNAc-(pentapeptide)GlcNAc (lipid intermediate II).</text>
</comment>
<evidence type="ECO:0000256" key="9">
    <source>
        <dbReference type="ARBA" id="ARBA00023316"/>
    </source>
</evidence>
<keyword evidence="14" id="KW-1185">Reference proteome</keyword>
<dbReference type="InterPro" id="IPR007235">
    <property type="entry name" value="Glyco_trans_28_C"/>
</dbReference>
<gene>
    <name evidence="10 13" type="primary">murG</name>
    <name evidence="13" type="ORF">Q4T40_10565</name>
</gene>
<proteinExistence type="inferred from homology"/>
<evidence type="ECO:0000256" key="1">
    <source>
        <dbReference type="ARBA" id="ARBA00022475"/>
    </source>
</evidence>
<evidence type="ECO:0000256" key="5">
    <source>
        <dbReference type="ARBA" id="ARBA00022960"/>
    </source>
</evidence>
<dbReference type="GO" id="GO:0016757">
    <property type="term" value="F:glycosyltransferase activity"/>
    <property type="evidence" value="ECO:0007669"/>
    <property type="project" value="UniProtKB-KW"/>
</dbReference>
<feature type="binding site" evidence="10">
    <location>
        <position position="166"/>
    </location>
    <ligand>
        <name>UDP-N-acetyl-alpha-D-glucosamine</name>
        <dbReference type="ChEBI" id="CHEBI:57705"/>
    </ligand>
</feature>
<feature type="binding site" evidence="10">
    <location>
        <position position="301"/>
    </location>
    <ligand>
        <name>UDP-N-acetyl-alpha-D-glucosamine</name>
        <dbReference type="ChEBI" id="CHEBI:57705"/>
    </ligand>
</feature>
<dbReference type="PANTHER" id="PTHR21015">
    <property type="entry name" value="UDP-N-ACETYLGLUCOSAMINE--N-ACETYLMURAMYL-(PENTAPEPTIDE) PYROPHOSPHORYL-UNDECAPRENOL N-ACETYLGLUCOSAMINE TRANSFERASE 1"/>
    <property type="match status" value="1"/>
</dbReference>
<evidence type="ECO:0000256" key="6">
    <source>
        <dbReference type="ARBA" id="ARBA00022984"/>
    </source>
</evidence>
<dbReference type="Pfam" id="PF04101">
    <property type="entry name" value="Glyco_tran_28_C"/>
    <property type="match status" value="1"/>
</dbReference>
<keyword evidence="7 10" id="KW-0472">Membrane</keyword>
<dbReference type="EC" id="2.4.1.227" evidence="10"/>
<keyword evidence="4 10" id="KW-0808">Transferase</keyword>
<comment type="catalytic activity">
    <reaction evidence="10">
        <text>di-trans,octa-cis-undecaprenyl diphospho-N-acetyl-alpha-D-muramoyl-L-alanyl-D-glutamyl-meso-2,6-diaminopimeloyl-D-alanyl-D-alanine + UDP-N-acetyl-alpha-D-glucosamine = di-trans,octa-cis-undecaprenyl diphospho-[N-acetyl-alpha-D-glucosaminyl-(1-&gt;4)]-N-acetyl-alpha-D-muramoyl-L-alanyl-D-glutamyl-meso-2,6-diaminopimeloyl-D-alanyl-D-alanine + UDP + H(+)</text>
        <dbReference type="Rhea" id="RHEA:31227"/>
        <dbReference type="ChEBI" id="CHEBI:15378"/>
        <dbReference type="ChEBI" id="CHEBI:57705"/>
        <dbReference type="ChEBI" id="CHEBI:58223"/>
        <dbReference type="ChEBI" id="CHEBI:61387"/>
        <dbReference type="ChEBI" id="CHEBI:61388"/>
        <dbReference type="EC" id="2.4.1.227"/>
    </reaction>
</comment>
<sequence length="373" mass="38774">MRVIISGGGTGGHIYPALTIARAINEIEPSDILFVGTKQGLEADIVPKEGFPFATVDAGGIERRLTLGNLRALLKTFAGLLESFAVVRRFRPDVVIGTGGYVCGPVLLAASLLGIPAVIQEQNVIPGVTNRILARFVGRIAVGYAEAANNFGANRDKVVVTGNPVRPEILTATRESGLRDLGLSPGKLTVLVAGGSRGARSINTAMADVHARFAGREGIQILHATGSAEYNNIVGLLAERGIDVTKTGNISIVPYLYNMPQALAAADLAVFRAGAIGLAELTARGIPAILVPYPHAAENHQEFNARVLESRGAAVVIRDAALSGPRLADAIDALLGDRARLTAMAKASGELGRPEAAAAIARLAIDLAGGRPN</sequence>
<evidence type="ECO:0000256" key="10">
    <source>
        <dbReference type="HAMAP-Rule" id="MF_00033"/>
    </source>
</evidence>
<dbReference type="HAMAP" id="MF_00033">
    <property type="entry name" value="MurG"/>
    <property type="match status" value="1"/>
</dbReference>
<keyword evidence="3 10" id="KW-0328">Glycosyltransferase</keyword>
<keyword evidence="6 10" id="KW-0573">Peptidoglycan synthesis</keyword>
<dbReference type="InterPro" id="IPR006009">
    <property type="entry name" value="GlcNAc_MurG"/>
</dbReference>
<dbReference type="NCBIfam" id="TIGR01133">
    <property type="entry name" value="murG"/>
    <property type="match status" value="1"/>
</dbReference>
<dbReference type="Pfam" id="PF03033">
    <property type="entry name" value="Glyco_transf_28"/>
    <property type="match status" value="1"/>
</dbReference>
<dbReference type="EMBL" id="JAUOZS010000001">
    <property type="protein sequence ID" value="MDT8901686.1"/>
    <property type="molecule type" value="Genomic_DNA"/>
</dbReference>
<name>A0ABU3P0T3_9FIRM</name>
<keyword evidence="8 10" id="KW-0131">Cell cycle</keyword>
<comment type="pathway">
    <text evidence="10">Cell wall biogenesis; peptidoglycan biosynthesis.</text>
</comment>
<reference evidence="13 14" key="1">
    <citation type="submission" date="2023-07" db="EMBL/GenBank/DDBJ databases">
        <title>The novel representative of Negativicutes class, Anaeroselena agilis gen. nov. sp. nov.</title>
        <authorList>
            <person name="Prokofeva M.I."/>
            <person name="Elcheninov A.G."/>
            <person name="Klyukina A."/>
            <person name="Kublanov I.V."/>
            <person name="Frolov E.N."/>
            <person name="Podosokorskaya O.A."/>
        </authorList>
    </citation>
    <scope>NUCLEOTIDE SEQUENCE [LARGE SCALE GENOMIC DNA]</scope>
    <source>
        <strain evidence="13 14">4137-cl</strain>
    </source>
</reference>
<evidence type="ECO:0000256" key="4">
    <source>
        <dbReference type="ARBA" id="ARBA00022679"/>
    </source>
</evidence>
<keyword evidence="9 10" id="KW-0961">Cell wall biogenesis/degradation</keyword>
<evidence type="ECO:0000313" key="13">
    <source>
        <dbReference type="EMBL" id="MDT8901686.1"/>
    </source>
</evidence>
<dbReference type="CDD" id="cd03785">
    <property type="entry name" value="GT28_MurG"/>
    <property type="match status" value="1"/>
</dbReference>
<evidence type="ECO:0000256" key="7">
    <source>
        <dbReference type="ARBA" id="ARBA00023136"/>
    </source>
</evidence>
<dbReference type="PANTHER" id="PTHR21015:SF22">
    <property type="entry name" value="GLYCOSYLTRANSFERASE"/>
    <property type="match status" value="1"/>
</dbReference>
<dbReference type="Proteomes" id="UP001254848">
    <property type="component" value="Unassembled WGS sequence"/>
</dbReference>
<feature type="domain" description="Glycosyltransferase family 28 N-terminal" evidence="11">
    <location>
        <begin position="3"/>
        <end position="141"/>
    </location>
</feature>
<comment type="caution">
    <text evidence="10">Lacks conserved residue(s) required for the propagation of feature annotation.</text>
</comment>
<comment type="similarity">
    <text evidence="10">Belongs to the glycosyltransferase 28 family. MurG subfamily.</text>
</comment>
<organism evidence="13 14">
    <name type="scientific">Anaeroselena agilis</name>
    <dbReference type="NCBI Taxonomy" id="3063788"/>
    <lineage>
        <taxon>Bacteria</taxon>
        <taxon>Bacillati</taxon>
        <taxon>Bacillota</taxon>
        <taxon>Negativicutes</taxon>
        <taxon>Acetonemataceae</taxon>
        <taxon>Anaeroselena</taxon>
    </lineage>
</organism>
<keyword evidence="5 10" id="KW-0133">Cell shape</keyword>
<feature type="binding site" evidence="10">
    <location>
        <begin position="10"/>
        <end position="12"/>
    </location>
    <ligand>
        <name>UDP-N-acetyl-alpha-D-glucosamine</name>
        <dbReference type="ChEBI" id="CHEBI:57705"/>
    </ligand>
</feature>
<accession>A0ABU3P0T3</accession>
<keyword evidence="2 10" id="KW-0132">Cell division</keyword>
<evidence type="ECO:0000256" key="2">
    <source>
        <dbReference type="ARBA" id="ARBA00022618"/>
    </source>
</evidence>
<evidence type="ECO:0000259" key="11">
    <source>
        <dbReference type="Pfam" id="PF03033"/>
    </source>
</evidence>
<dbReference type="RefSeq" id="WP_413780190.1">
    <property type="nucleotide sequence ID" value="NZ_JAUOZS010000001.1"/>
</dbReference>